<dbReference type="EMBL" id="LYCR01000017">
    <property type="protein sequence ID" value="OGM48303.1"/>
    <property type="molecule type" value="Genomic_DNA"/>
</dbReference>
<dbReference type="OrthoDB" id="10261408at2759"/>
<dbReference type="AlphaFoldDB" id="A0A1F8A9E4"/>
<gene>
    <name evidence="9" type="ORF">ABOM_002201</name>
</gene>
<evidence type="ECO:0000256" key="5">
    <source>
        <dbReference type="ARBA" id="ARBA00022833"/>
    </source>
</evidence>
<evidence type="ECO:0000256" key="2">
    <source>
        <dbReference type="ARBA" id="ARBA00022723"/>
    </source>
</evidence>
<reference evidence="9 10" key="1">
    <citation type="journal article" date="2016" name="Genome Biol. Evol.">
        <title>Draft genome sequence of an aflatoxigenic Aspergillus species, A. bombycis.</title>
        <authorList>
            <person name="Moore G.G."/>
            <person name="Mack B.M."/>
            <person name="Beltz S.B."/>
            <person name="Gilbert M.K."/>
        </authorList>
    </citation>
    <scope>NUCLEOTIDE SEQUENCE [LARGE SCALE GENOMIC DNA]</scope>
    <source>
        <strain evidence="10">NRRL 26010</strain>
    </source>
</reference>
<dbReference type="STRING" id="109264.A0A1F8A9E4"/>
<organism evidence="9 10">
    <name type="scientific">Aspergillus bombycis</name>
    <dbReference type="NCBI Taxonomy" id="109264"/>
    <lineage>
        <taxon>Eukaryota</taxon>
        <taxon>Fungi</taxon>
        <taxon>Dikarya</taxon>
        <taxon>Ascomycota</taxon>
        <taxon>Pezizomycotina</taxon>
        <taxon>Eurotiomycetes</taxon>
        <taxon>Eurotiomycetidae</taxon>
        <taxon>Eurotiales</taxon>
        <taxon>Aspergillaceae</taxon>
        <taxon>Aspergillus</taxon>
    </lineage>
</organism>
<evidence type="ECO:0000313" key="10">
    <source>
        <dbReference type="Proteomes" id="UP000179179"/>
    </source>
</evidence>
<evidence type="ECO:0000256" key="4">
    <source>
        <dbReference type="ARBA" id="ARBA00022771"/>
    </source>
</evidence>
<dbReference type="PROSITE" id="PS50157">
    <property type="entry name" value="ZINC_FINGER_C2H2_2"/>
    <property type="match status" value="1"/>
</dbReference>
<keyword evidence="5" id="KW-0862">Zinc</keyword>
<evidence type="ECO:0000256" key="6">
    <source>
        <dbReference type="ARBA" id="ARBA00023242"/>
    </source>
</evidence>
<accession>A0A1F8A9E4</accession>
<comment type="caution">
    <text evidence="9">The sequence shown here is derived from an EMBL/GenBank/DDBJ whole genome shotgun (WGS) entry which is preliminary data.</text>
</comment>
<dbReference type="InterPro" id="IPR051059">
    <property type="entry name" value="VerF-like"/>
</dbReference>
<keyword evidence="6" id="KW-0539">Nucleus</keyword>
<evidence type="ECO:0000313" key="9">
    <source>
        <dbReference type="EMBL" id="OGM48303.1"/>
    </source>
</evidence>
<protein>
    <submittedName>
        <fullName evidence="9">C6 and C2H2 transcription factor</fullName>
    </submittedName>
</protein>
<sequence>MPPRSEVSSAQTSFQCEHPGCSMSYQRKEHLNRHIVNHRQRERFSSISYVAISGTTIQRESLRSLERGRLAEPAMLERNGVTGDTHVIDVSSEELPVHVLRRRVVATANPKRLKRSQWYISDSTNGRNHDTPWPMATYQSILLQLIFALLVAKQETSLNLNMRFQLKDSTYELLTSLVETCRRLGLFYYPNMLAQHHSSAPIALIWVNVEEIKRFGLALYKICRLCTRSASTERDGSDKPSELLTLADLDFCMPDSDEMWNAPSSTGVELIRSSALQRECRDNRDPDNWISQASGKLCDSGVGIDWI</sequence>
<dbReference type="GO" id="GO:0000978">
    <property type="term" value="F:RNA polymerase II cis-regulatory region sequence-specific DNA binding"/>
    <property type="evidence" value="ECO:0007669"/>
    <property type="project" value="InterPro"/>
</dbReference>
<dbReference type="PANTHER" id="PTHR40626">
    <property type="entry name" value="MIP31509P"/>
    <property type="match status" value="1"/>
</dbReference>
<evidence type="ECO:0000256" key="1">
    <source>
        <dbReference type="ARBA" id="ARBA00004123"/>
    </source>
</evidence>
<dbReference type="InterPro" id="IPR036236">
    <property type="entry name" value="Znf_C2H2_sf"/>
</dbReference>
<dbReference type="GO" id="GO:0000981">
    <property type="term" value="F:DNA-binding transcription factor activity, RNA polymerase II-specific"/>
    <property type="evidence" value="ECO:0007669"/>
    <property type="project" value="InterPro"/>
</dbReference>
<keyword evidence="2" id="KW-0479">Metal-binding</keyword>
<dbReference type="GeneID" id="34445591"/>
<evidence type="ECO:0000256" key="7">
    <source>
        <dbReference type="PROSITE-ProRule" id="PRU00042"/>
    </source>
</evidence>
<proteinExistence type="predicted"/>
<dbReference type="Gene3D" id="3.30.160.60">
    <property type="entry name" value="Classic Zinc Finger"/>
    <property type="match status" value="1"/>
</dbReference>
<dbReference type="PANTHER" id="PTHR40626:SF36">
    <property type="entry name" value="TRANSCRIPTION FACTOR WITH C2H2 AND ZN(2)-CYS(6) DNA BINDING DOMAIN (EUROFUNG)"/>
    <property type="match status" value="1"/>
</dbReference>
<dbReference type="GO" id="GO:0008270">
    <property type="term" value="F:zinc ion binding"/>
    <property type="evidence" value="ECO:0007669"/>
    <property type="project" value="UniProtKB-KW"/>
</dbReference>
<dbReference type="GO" id="GO:0005634">
    <property type="term" value="C:nucleus"/>
    <property type="evidence" value="ECO:0007669"/>
    <property type="project" value="UniProtKB-SubCell"/>
</dbReference>
<keyword evidence="10" id="KW-1185">Reference proteome</keyword>
<name>A0A1F8A9E4_9EURO</name>
<keyword evidence="3" id="KW-0677">Repeat</keyword>
<evidence type="ECO:0000256" key="3">
    <source>
        <dbReference type="ARBA" id="ARBA00022737"/>
    </source>
</evidence>
<dbReference type="RefSeq" id="XP_022392020.1">
    <property type="nucleotide sequence ID" value="XM_022529331.1"/>
</dbReference>
<feature type="domain" description="C2H2-type" evidence="8">
    <location>
        <begin position="14"/>
        <end position="43"/>
    </location>
</feature>
<dbReference type="PROSITE" id="PS00028">
    <property type="entry name" value="ZINC_FINGER_C2H2_1"/>
    <property type="match status" value="1"/>
</dbReference>
<dbReference type="GO" id="GO:0000785">
    <property type="term" value="C:chromatin"/>
    <property type="evidence" value="ECO:0007669"/>
    <property type="project" value="TreeGrafter"/>
</dbReference>
<evidence type="ECO:0000259" key="8">
    <source>
        <dbReference type="PROSITE" id="PS50157"/>
    </source>
</evidence>
<dbReference type="InterPro" id="IPR013087">
    <property type="entry name" value="Znf_C2H2_type"/>
</dbReference>
<dbReference type="Proteomes" id="UP000179179">
    <property type="component" value="Unassembled WGS sequence"/>
</dbReference>
<comment type="subcellular location">
    <subcellularLocation>
        <location evidence="1">Nucleus</location>
    </subcellularLocation>
</comment>
<dbReference type="SUPFAM" id="SSF57667">
    <property type="entry name" value="beta-beta-alpha zinc fingers"/>
    <property type="match status" value="1"/>
</dbReference>
<dbReference type="SMART" id="SM00355">
    <property type="entry name" value="ZnF_C2H2"/>
    <property type="match status" value="1"/>
</dbReference>
<keyword evidence="4 7" id="KW-0863">Zinc-finger</keyword>